<keyword evidence="6 9" id="KW-0224">Dipeptidase</keyword>
<dbReference type="Gene3D" id="3.30.1380.10">
    <property type="match status" value="1"/>
</dbReference>
<evidence type="ECO:0000313" key="12">
    <source>
        <dbReference type="Proteomes" id="UP000028782"/>
    </source>
</evidence>
<dbReference type="PIRSF" id="PIRSF026671">
    <property type="entry name" value="AA_dipeptidase"/>
    <property type="match status" value="1"/>
</dbReference>
<protein>
    <recommendedName>
        <fullName evidence="9 10">D-alanyl-D-alanine dipeptidase</fullName>
        <shortName evidence="9 10">D-Ala-D-Ala dipeptidase</shortName>
        <ecNumber evidence="9 10">3.4.13.22</ecNumber>
    </recommendedName>
</protein>
<evidence type="ECO:0000256" key="7">
    <source>
        <dbReference type="ARBA" id="ARBA00023049"/>
    </source>
</evidence>
<evidence type="ECO:0000256" key="1">
    <source>
        <dbReference type="ARBA" id="ARBA00001362"/>
    </source>
</evidence>
<comment type="catalytic activity">
    <reaction evidence="1 9 10">
        <text>D-alanyl-D-alanine + H2O = 2 D-alanine</text>
        <dbReference type="Rhea" id="RHEA:20661"/>
        <dbReference type="ChEBI" id="CHEBI:15377"/>
        <dbReference type="ChEBI" id="CHEBI:57416"/>
        <dbReference type="ChEBI" id="CHEBI:57822"/>
        <dbReference type="EC" id="3.4.13.22"/>
    </reaction>
</comment>
<dbReference type="PANTHER" id="PTHR43126:SF1">
    <property type="entry name" value="D-ALANYL-D-ALANINE DIPEPTIDASE"/>
    <property type="match status" value="1"/>
</dbReference>
<dbReference type="PANTHER" id="PTHR43126">
    <property type="entry name" value="D-ALANYL-D-ALANINE DIPEPTIDASE"/>
    <property type="match status" value="1"/>
</dbReference>
<sequence length="263" mass="29492">MAFNTARVAMAGQWFKTGLAATALGLIAGCVSFTGVAPGTQAPVDIGTARLVKLSSVAPGVRQDMRYATRHNFLGRPVAGYEAGECWLSRAAAESLAAVQRELAGQGLALKVYDCYRPQKAVDDFVRWGRDLADQKNKDMYYPRVPKSELFKRGYIAEKSGHSRASTVDMTLLVVDARRASKWVRGPLADSIEVDMGTPFDLFDEQSHTDNAQQSPDVQHNRRWLRSLMQRNGWKNLPEEWWHYTLVGEPYSEQYFDMPVRSN</sequence>
<feature type="binding site" evidence="9">
    <location>
        <position position="162"/>
    </location>
    <ligand>
        <name>Zn(2+)</name>
        <dbReference type="ChEBI" id="CHEBI:29105"/>
        <note>catalytic</note>
    </ligand>
</feature>
<comment type="function">
    <text evidence="9 10">Catalyzes hydrolysis of the D-alanyl-D-alanine dipeptide.</text>
</comment>
<keyword evidence="7 9" id="KW-0482">Metalloprotease</keyword>
<evidence type="ECO:0000256" key="4">
    <source>
        <dbReference type="ARBA" id="ARBA00022801"/>
    </source>
</evidence>
<dbReference type="EMBL" id="CP006704">
    <property type="protein sequence ID" value="AIJ48928.1"/>
    <property type="molecule type" value="Genomic_DNA"/>
</dbReference>
<dbReference type="CDD" id="cd14817">
    <property type="entry name" value="D-Ala-D-Ala_dipeptidase_VanX"/>
    <property type="match status" value="1"/>
</dbReference>
<keyword evidence="5 9" id="KW-0862">Zinc</keyword>
<evidence type="ECO:0000256" key="3">
    <source>
        <dbReference type="ARBA" id="ARBA00022723"/>
    </source>
</evidence>
<evidence type="ECO:0000256" key="8">
    <source>
        <dbReference type="ARBA" id="ARBA00023316"/>
    </source>
</evidence>
<evidence type="ECO:0000256" key="9">
    <source>
        <dbReference type="HAMAP-Rule" id="MF_01924"/>
    </source>
</evidence>
<comment type="cofactor">
    <cofactor evidence="9">
        <name>Zn(2+)</name>
        <dbReference type="ChEBI" id="CHEBI:29105"/>
    </cofactor>
    <text evidence="9">Binds 1 zinc ion per subunit.</text>
</comment>
<feature type="binding site" evidence="9">
    <location>
        <position position="243"/>
    </location>
    <ligand>
        <name>Zn(2+)</name>
        <dbReference type="ChEBI" id="CHEBI:29105"/>
        <note>catalytic</note>
    </ligand>
</feature>
<dbReference type="GO" id="GO:0008237">
    <property type="term" value="F:metallopeptidase activity"/>
    <property type="evidence" value="ECO:0007669"/>
    <property type="project" value="UniProtKB-KW"/>
</dbReference>
<dbReference type="InterPro" id="IPR000755">
    <property type="entry name" value="A_A_dipeptidase"/>
</dbReference>
<reference evidence="11 12" key="1">
    <citation type="journal article" date="2014" name="Genome Announc.">
        <title>Complete Genome Sequence of Polychlorinated Biphenyl Degrader Comamonas testosteroni TK102 (NBRC 109938).</title>
        <authorList>
            <person name="Fukuda K."/>
            <person name="Hosoyama A."/>
            <person name="Tsuchikane K."/>
            <person name="Ohji S."/>
            <person name="Yamazoe A."/>
            <person name="Fujita N."/>
            <person name="Shintani M."/>
            <person name="Kimbara K."/>
        </authorList>
    </citation>
    <scope>NUCLEOTIDE SEQUENCE [LARGE SCALE GENOMIC DNA]</scope>
    <source>
        <strain evidence="11">TK102</strain>
    </source>
</reference>
<dbReference type="EC" id="3.4.13.22" evidence="9 10"/>
<keyword evidence="3 9" id="KW-0479">Metal-binding</keyword>
<dbReference type="InterPro" id="IPR009045">
    <property type="entry name" value="Zn_M74/Hedgehog-like"/>
</dbReference>
<dbReference type="HAMAP" id="MF_01924">
    <property type="entry name" value="A_A_dipeptidase"/>
    <property type="match status" value="1"/>
</dbReference>
<dbReference type="Pfam" id="PF01427">
    <property type="entry name" value="Peptidase_M15"/>
    <property type="match status" value="1"/>
</dbReference>
<evidence type="ECO:0000256" key="2">
    <source>
        <dbReference type="ARBA" id="ARBA00022670"/>
    </source>
</evidence>
<dbReference type="GO" id="GO:0160237">
    <property type="term" value="F:D-Ala-D-Ala dipeptidase activity"/>
    <property type="evidence" value="ECO:0007669"/>
    <property type="project" value="UniProtKB-EC"/>
</dbReference>
<dbReference type="Proteomes" id="UP000028782">
    <property type="component" value="Chromosome"/>
</dbReference>
<dbReference type="GO" id="GO:0008270">
    <property type="term" value="F:zinc ion binding"/>
    <property type="evidence" value="ECO:0007669"/>
    <property type="project" value="UniProtKB-UniRule"/>
</dbReference>
<dbReference type="SUPFAM" id="SSF55166">
    <property type="entry name" value="Hedgehog/DD-peptidase"/>
    <property type="match status" value="1"/>
</dbReference>
<feature type="binding site" evidence="9">
    <location>
        <position position="169"/>
    </location>
    <ligand>
        <name>Zn(2+)</name>
        <dbReference type="ChEBI" id="CHEBI:29105"/>
        <note>catalytic</note>
    </ligand>
</feature>
<comment type="similarity">
    <text evidence="9 10">Belongs to the peptidase M15D family.</text>
</comment>
<keyword evidence="8 10" id="KW-0961">Cell wall biogenesis/degradation</keyword>
<organism evidence="11 12">
    <name type="scientific">Comamonas testosteroni TK102</name>
    <dbReference type="NCBI Taxonomy" id="1392005"/>
    <lineage>
        <taxon>Bacteria</taxon>
        <taxon>Pseudomonadati</taxon>
        <taxon>Pseudomonadota</taxon>
        <taxon>Betaproteobacteria</taxon>
        <taxon>Burkholderiales</taxon>
        <taxon>Comamonadaceae</taxon>
        <taxon>Comamonas</taxon>
    </lineage>
</organism>
<dbReference type="AlphaFoldDB" id="A0A076PT70"/>
<dbReference type="KEGG" id="ctes:O987_24260"/>
<evidence type="ECO:0000256" key="5">
    <source>
        <dbReference type="ARBA" id="ARBA00022833"/>
    </source>
</evidence>
<evidence type="ECO:0000313" key="11">
    <source>
        <dbReference type="EMBL" id="AIJ48928.1"/>
    </source>
</evidence>
<name>A0A076PT70_COMTE</name>
<evidence type="ECO:0000256" key="10">
    <source>
        <dbReference type="PIRNR" id="PIRNR026671"/>
    </source>
</evidence>
<dbReference type="RefSeq" id="WP_003051475.1">
    <property type="nucleotide sequence ID" value="NZ_CP006704.1"/>
</dbReference>
<accession>A0A076PT70</accession>
<keyword evidence="2 9" id="KW-0645">Protease</keyword>
<dbReference type="GO" id="GO:0071555">
    <property type="term" value="P:cell wall organization"/>
    <property type="evidence" value="ECO:0007669"/>
    <property type="project" value="UniProtKB-KW"/>
</dbReference>
<dbReference type="HOGENOM" id="CLU_060744_0_1_4"/>
<feature type="active site" description="Proton donor/acceptor" evidence="9">
    <location>
        <position position="240"/>
    </location>
</feature>
<dbReference type="PROSITE" id="PS51257">
    <property type="entry name" value="PROKAR_LIPOPROTEIN"/>
    <property type="match status" value="1"/>
</dbReference>
<dbReference type="GO" id="GO:0006508">
    <property type="term" value="P:proteolysis"/>
    <property type="evidence" value="ECO:0007669"/>
    <property type="project" value="UniProtKB-KW"/>
</dbReference>
<keyword evidence="4 9" id="KW-0378">Hydrolase</keyword>
<proteinExistence type="inferred from homology"/>
<feature type="site" description="Transition state stabilizer" evidence="9">
    <location>
        <position position="117"/>
    </location>
</feature>
<gene>
    <name evidence="9" type="primary">ddpX</name>
    <name evidence="11" type="ORF">O987_24260</name>
</gene>
<evidence type="ECO:0000256" key="6">
    <source>
        <dbReference type="ARBA" id="ARBA00022997"/>
    </source>
</evidence>